<comment type="caution">
    <text evidence="5">The sequence shown here is derived from an EMBL/GenBank/DDBJ whole genome shotgun (WGS) entry which is preliminary data.</text>
</comment>
<keyword evidence="6" id="KW-1185">Reference proteome</keyword>
<feature type="domain" description="NADP-dependent oxidoreductase" evidence="4">
    <location>
        <begin position="21"/>
        <end position="273"/>
    </location>
</feature>
<feature type="active site" description="Proton donor" evidence="1">
    <location>
        <position position="59"/>
    </location>
</feature>
<feature type="binding site" evidence="2">
    <location>
        <position position="117"/>
    </location>
    <ligand>
        <name>substrate</name>
    </ligand>
</feature>
<dbReference type="InterPro" id="IPR023210">
    <property type="entry name" value="NADP_OxRdtase_dom"/>
</dbReference>
<dbReference type="Pfam" id="PF00248">
    <property type="entry name" value="Aldo_ket_red"/>
    <property type="match status" value="1"/>
</dbReference>
<evidence type="ECO:0000313" key="6">
    <source>
        <dbReference type="Proteomes" id="UP000036449"/>
    </source>
</evidence>
<accession>A0A0J6TE79</accession>
<dbReference type="PRINTS" id="PR00069">
    <property type="entry name" value="ALDKETRDTASE"/>
</dbReference>
<evidence type="ECO:0000256" key="3">
    <source>
        <dbReference type="PIRSR" id="PIRSR000097-3"/>
    </source>
</evidence>
<dbReference type="PATRIC" id="fig|1187852.3.peg.3606"/>
<gene>
    <name evidence="5" type="ORF">VQ03_04590</name>
</gene>
<evidence type="ECO:0000256" key="2">
    <source>
        <dbReference type="PIRSR" id="PIRSR000097-2"/>
    </source>
</evidence>
<dbReference type="PANTHER" id="PTHR43638:SF3">
    <property type="entry name" value="ALDEHYDE REDUCTASE"/>
    <property type="match status" value="1"/>
</dbReference>
<evidence type="ECO:0000259" key="4">
    <source>
        <dbReference type="Pfam" id="PF00248"/>
    </source>
</evidence>
<sequence>MAVGAAGQAVSLSDGTVVPALGQGSARLGQGRHPLADEEQAMSTGLSLGMTLIDTAEIYGDGRAEQLIGRVIKGRRDSVFLVSKVWPSHATRAGIQSACSASLARLGTNYLDLYLLHWPDRVKDLAEVVGTFEQLRAGGHIRRWGVSNFGVAELDRLFRIPAGEQCATNQVPYSLADRKVEREVLPWCVQRRMPIMAYSPLGGEGSSVLRNPTVQRIAASRGGSSAAVALTWAMRSGNVIAIPESGSVAHVRENAAALTLKLEQNELRQLDQAFPT</sequence>
<feature type="site" description="Lowers pKa of active site Tyr" evidence="3">
    <location>
        <position position="84"/>
    </location>
</feature>
<dbReference type="PANTHER" id="PTHR43638">
    <property type="entry name" value="OXIDOREDUCTASE, ALDO/KETO REDUCTASE FAMILY PROTEIN"/>
    <property type="match status" value="1"/>
</dbReference>
<evidence type="ECO:0000256" key="1">
    <source>
        <dbReference type="PIRSR" id="PIRSR000097-1"/>
    </source>
</evidence>
<dbReference type="InterPro" id="IPR020471">
    <property type="entry name" value="AKR"/>
</dbReference>
<dbReference type="Proteomes" id="UP000036449">
    <property type="component" value="Unassembled WGS sequence"/>
</dbReference>
<dbReference type="InterPro" id="IPR036812">
    <property type="entry name" value="NAD(P)_OxRdtase_dom_sf"/>
</dbReference>
<name>A0A0J6TE79_9HYPH</name>
<dbReference type="SUPFAM" id="SSF51430">
    <property type="entry name" value="NAD(P)-linked oxidoreductase"/>
    <property type="match status" value="1"/>
</dbReference>
<protein>
    <recommendedName>
        <fullName evidence="4">NADP-dependent oxidoreductase domain-containing protein</fullName>
    </recommendedName>
</protein>
<reference evidence="5 6" key="1">
    <citation type="submission" date="2015-03" db="EMBL/GenBank/DDBJ databases">
        <title>Genome sequencing of Methylobacterium tarhaniae DSM 25844.</title>
        <authorList>
            <person name="Chaudhry V."/>
            <person name="Patil P.B."/>
        </authorList>
    </citation>
    <scope>NUCLEOTIDE SEQUENCE [LARGE SCALE GENOMIC DNA]</scope>
    <source>
        <strain evidence="5 6">DSM 25844</strain>
    </source>
</reference>
<proteinExistence type="predicted"/>
<evidence type="ECO:0000313" key="5">
    <source>
        <dbReference type="EMBL" id="KMO44207.1"/>
    </source>
</evidence>
<dbReference type="PIRSF" id="PIRSF000097">
    <property type="entry name" value="AKR"/>
    <property type="match status" value="1"/>
</dbReference>
<organism evidence="5 6">
    <name type="scientific">Methylobacterium tarhaniae</name>
    <dbReference type="NCBI Taxonomy" id="1187852"/>
    <lineage>
        <taxon>Bacteria</taxon>
        <taxon>Pseudomonadati</taxon>
        <taxon>Pseudomonadota</taxon>
        <taxon>Alphaproteobacteria</taxon>
        <taxon>Hyphomicrobiales</taxon>
        <taxon>Methylobacteriaceae</taxon>
        <taxon>Methylobacterium</taxon>
    </lineage>
</organism>
<dbReference type="AlphaFoldDB" id="A0A0J6TE79"/>
<dbReference type="EMBL" id="LABZ01000025">
    <property type="protein sequence ID" value="KMO44207.1"/>
    <property type="molecule type" value="Genomic_DNA"/>
</dbReference>
<dbReference type="GO" id="GO:0016491">
    <property type="term" value="F:oxidoreductase activity"/>
    <property type="evidence" value="ECO:0007669"/>
    <property type="project" value="InterPro"/>
</dbReference>
<dbReference type="Gene3D" id="3.20.20.100">
    <property type="entry name" value="NADP-dependent oxidoreductase domain"/>
    <property type="match status" value="1"/>
</dbReference>